<dbReference type="RefSeq" id="WP_353929384.1">
    <property type="nucleotide sequence ID" value="NZ_CP150886.1"/>
</dbReference>
<evidence type="ECO:0000313" key="2">
    <source>
        <dbReference type="Proteomes" id="UP001483337"/>
    </source>
</evidence>
<dbReference type="Proteomes" id="UP001483337">
    <property type="component" value="Chromosome"/>
</dbReference>
<dbReference type="EMBL" id="CP150886">
    <property type="protein sequence ID" value="WZB86470.1"/>
    <property type="molecule type" value="Genomic_DNA"/>
</dbReference>
<gene>
    <name evidence="1" type="ORF">WJM97_13785</name>
</gene>
<protein>
    <submittedName>
        <fullName evidence="1">Uncharacterized protein</fullName>
    </submittedName>
</protein>
<reference evidence="1 2" key="1">
    <citation type="submission" date="2024-04" db="EMBL/GenBank/DDBJ databases">
        <title>Okeanomitos corallinicola gen. &amp; sp. nov. (Nostocales, Cyanobacteria), a new toxic marine heterocyst-forming cyanobacterium from a coral reef.</title>
        <authorList>
            <person name="Li H."/>
            <person name="Li R."/>
            <person name="Kang J."/>
            <person name="Hii K.S."/>
            <person name="Mohamed H.F."/>
            <person name="Xu X."/>
            <person name="Luo Z."/>
        </authorList>
    </citation>
    <scope>NUCLEOTIDE SEQUENCE [LARGE SCALE GENOMIC DNA]</scope>
    <source>
        <strain evidence="1 2">TIOX110</strain>
    </source>
</reference>
<accession>A0ABZ2USF8</accession>
<keyword evidence="2" id="KW-1185">Reference proteome</keyword>
<name>A0ABZ2USF8_9CYAN</name>
<proteinExistence type="predicted"/>
<organism evidence="1 2">
    <name type="scientific">Okeanomitos corallinicola TIOX110</name>
    <dbReference type="NCBI Taxonomy" id="3133117"/>
    <lineage>
        <taxon>Bacteria</taxon>
        <taxon>Bacillati</taxon>
        <taxon>Cyanobacteriota</taxon>
        <taxon>Cyanophyceae</taxon>
        <taxon>Nostocales</taxon>
        <taxon>Aphanizomenonaceae</taxon>
        <taxon>Okeanomitos</taxon>
    </lineage>
</organism>
<evidence type="ECO:0000313" key="1">
    <source>
        <dbReference type="EMBL" id="WZB86470.1"/>
    </source>
</evidence>
<sequence length="127" mass="13833">MADTSNVQITISFIDEDLSSEEKNEEVKKLLAKIKTLDDVEEVNRIPDPNPPEGNKSLTGWVAGKLVAVVKPENIKQVFGFLINRLANKSIEVEAEANGKKIKVKANSLSELEAAVKTVEAFVNGGK</sequence>